<keyword evidence="3" id="KW-1185">Reference proteome</keyword>
<dbReference type="OrthoDB" id="9760647at2"/>
<dbReference type="AlphaFoldDB" id="A5GET1"/>
<reference evidence="2 3" key="1">
    <citation type="submission" date="2007-05" db="EMBL/GenBank/DDBJ databases">
        <title>Complete sequence of Geobacter uraniireducens Rf4.</title>
        <authorList>
            <consortium name="US DOE Joint Genome Institute"/>
            <person name="Copeland A."/>
            <person name="Lucas S."/>
            <person name="Lapidus A."/>
            <person name="Barry K."/>
            <person name="Detter J.C."/>
            <person name="Glavina del Rio T."/>
            <person name="Hammon N."/>
            <person name="Israni S."/>
            <person name="Dalin E."/>
            <person name="Tice H."/>
            <person name="Pitluck S."/>
            <person name="Chertkov O."/>
            <person name="Brettin T."/>
            <person name="Bruce D."/>
            <person name="Han C."/>
            <person name="Schmutz J."/>
            <person name="Larimer F."/>
            <person name="Land M."/>
            <person name="Hauser L."/>
            <person name="Kyrpides N."/>
            <person name="Mikhailova N."/>
            <person name="Shelobolina E."/>
            <person name="Aklujkar M."/>
            <person name="Lovley D."/>
            <person name="Richardson P."/>
        </authorList>
    </citation>
    <scope>NUCLEOTIDE SEQUENCE [LARGE SCALE GENOMIC DNA]</scope>
    <source>
        <strain evidence="2 3">Rf4</strain>
    </source>
</reference>
<protein>
    <submittedName>
        <fullName evidence="2">Alpha amylase, catalytic region</fullName>
    </submittedName>
</protein>
<dbReference type="InterPro" id="IPR006047">
    <property type="entry name" value="GH13_cat_dom"/>
</dbReference>
<evidence type="ECO:0000313" key="2">
    <source>
        <dbReference type="EMBL" id="ABQ25936.1"/>
    </source>
</evidence>
<dbReference type="PANTHER" id="PTHR10357:SF209">
    <property type="entry name" value="PERIPLASMIC ALPHA-AMYLASE"/>
    <property type="match status" value="1"/>
</dbReference>
<evidence type="ECO:0000259" key="1">
    <source>
        <dbReference type="SMART" id="SM00642"/>
    </source>
</evidence>
<dbReference type="GO" id="GO:0005975">
    <property type="term" value="P:carbohydrate metabolic process"/>
    <property type="evidence" value="ECO:0007669"/>
    <property type="project" value="InterPro"/>
</dbReference>
<organism evidence="2 3">
    <name type="scientific">Geotalea uraniireducens (strain Rf4)</name>
    <name type="common">Geobacter uraniireducens</name>
    <dbReference type="NCBI Taxonomy" id="351605"/>
    <lineage>
        <taxon>Bacteria</taxon>
        <taxon>Pseudomonadati</taxon>
        <taxon>Thermodesulfobacteriota</taxon>
        <taxon>Desulfuromonadia</taxon>
        <taxon>Geobacterales</taxon>
        <taxon>Geobacteraceae</taxon>
        <taxon>Geotalea</taxon>
    </lineage>
</organism>
<gene>
    <name evidence="2" type="ordered locus">Gura_1743</name>
</gene>
<dbReference type="InterPro" id="IPR017853">
    <property type="entry name" value="GH"/>
</dbReference>
<dbReference type="Gene3D" id="3.20.20.80">
    <property type="entry name" value="Glycosidases"/>
    <property type="match status" value="1"/>
</dbReference>
<accession>A5GET1</accession>
<dbReference type="CAZy" id="GH13">
    <property type="family name" value="Glycoside Hydrolase Family 13"/>
</dbReference>
<dbReference type="Proteomes" id="UP000006695">
    <property type="component" value="Chromosome"/>
</dbReference>
<dbReference type="SUPFAM" id="SSF51445">
    <property type="entry name" value="(Trans)glycosidases"/>
    <property type="match status" value="1"/>
</dbReference>
<sequence length="619" mass="68667">MDRVSDIDFAALCAGRKFQPSPLAWEDQVLYFLLLDRFSDDKEQGYRGNDGEPVTGGHTLPYDPAVDNGNAVATPDNAAVWRDAGGKWCHGNLRGLTGKIGYLKRMGVTAIWLSPIFKQVSFQPTYHGYGIQDFLSVDPHFGSVADLGKMVRTAHANGIYVILDIILNHSGNVFTYAVENGEPPWRGGTYPVVGFNNEQGAASLPFQDYEQNPMPVGKDDAVWPGEFQNPACFTQKGRIRSWDYDPEFREGDFFDLKDINHGYGPDAGYTPSPALLNLCEIYKYWIAAADIDGYRIDTVKHMDIGATRFFVSAIKEFAQTIGKENFLLVGEITGGRERAFDTLEETGLDAALGIDDVQLKLEGLMKGENNPEEYFNLFRNSLLVRKDSHVWFKDKVVTMINDHDQVCKGEHKARFCAAGDGSKLALGALALNAMTIGIPCIYYGTEQRFDGRGDWDGADRYIRETMFGGSFGAFRSKERHFFDESGDLFRELADILKLREEKLVLRRGRQYLREISGDGVNFDLPRIMGGRMLSVVAWSRILDKTEMVLAVNTDPDNAHKAWVLMDAGLHPAGSSLKCVYSTQHGDEGALVLTVQRKGAAGDIAAVELDVPAAGFVVLE</sequence>
<dbReference type="PANTHER" id="PTHR10357">
    <property type="entry name" value="ALPHA-AMYLASE FAMILY MEMBER"/>
    <property type="match status" value="1"/>
</dbReference>
<dbReference type="HOGENOM" id="CLU_031181_0_0_7"/>
<dbReference type="KEGG" id="gur:Gura_1743"/>
<dbReference type="Pfam" id="PF00128">
    <property type="entry name" value="Alpha-amylase"/>
    <property type="match status" value="1"/>
</dbReference>
<dbReference type="RefSeq" id="WP_011938642.1">
    <property type="nucleotide sequence ID" value="NC_009483.1"/>
</dbReference>
<evidence type="ECO:0000313" key="3">
    <source>
        <dbReference type="Proteomes" id="UP000006695"/>
    </source>
</evidence>
<dbReference type="EMBL" id="CP000698">
    <property type="protein sequence ID" value="ABQ25936.1"/>
    <property type="molecule type" value="Genomic_DNA"/>
</dbReference>
<dbReference type="SMART" id="SM00642">
    <property type="entry name" value="Aamy"/>
    <property type="match status" value="1"/>
</dbReference>
<feature type="domain" description="Glycosyl hydrolase family 13 catalytic" evidence="1">
    <location>
        <begin position="32"/>
        <end position="499"/>
    </location>
</feature>
<proteinExistence type="predicted"/>
<dbReference type="STRING" id="351605.Gura_1743"/>
<name>A5GET1_GEOUR</name>
<dbReference type="CDD" id="cd11352">
    <property type="entry name" value="AmyAc_5"/>
    <property type="match status" value="1"/>
</dbReference>